<dbReference type="PANTHER" id="PTHR23389">
    <property type="entry name" value="CHROMOSOME TRANSMISSION FIDELITY FACTOR 18"/>
    <property type="match status" value="1"/>
</dbReference>
<dbReference type="SUPFAM" id="SSF52540">
    <property type="entry name" value="P-loop containing nucleoside triphosphate hydrolases"/>
    <property type="match status" value="1"/>
</dbReference>
<reference evidence="3" key="1">
    <citation type="journal article" date="2020" name="Stud. Mycol.">
        <title>101 Dothideomycetes genomes: a test case for predicting lifestyles and emergence of pathogens.</title>
        <authorList>
            <person name="Haridas S."/>
            <person name="Albert R."/>
            <person name="Binder M."/>
            <person name="Bloem J."/>
            <person name="Labutti K."/>
            <person name="Salamov A."/>
            <person name="Andreopoulos B."/>
            <person name="Baker S."/>
            <person name="Barry K."/>
            <person name="Bills G."/>
            <person name="Bluhm B."/>
            <person name="Cannon C."/>
            <person name="Castanera R."/>
            <person name="Culley D."/>
            <person name="Daum C."/>
            <person name="Ezra D."/>
            <person name="Gonzalez J."/>
            <person name="Henrissat B."/>
            <person name="Kuo A."/>
            <person name="Liang C."/>
            <person name="Lipzen A."/>
            <person name="Lutzoni F."/>
            <person name="Magnuson J."/>
            <person name="Mondo S."/>
            <person name="Nolan M."/>
            <person name="Ohm R."/>
            <person name="Pangilinan J."/>
            <person name="Park H.-J."/>
            <person name="Ramirez L."/>
            <person name="Alfaro M."/>
            <person name="Sun H."/>
            <person name="Tritt A."/>
            <person name="Yoshinaga Y."/>
            <person name="Zwiers L.-H."/>
            <person name="Turgeon B."/>
            <person name="Goodwin S."/>
            <person name="Spatafora J."/>
            <person name="Crous P."/>
            <person name="Grigoriev I."/>
        </authorList>
    </citation>
    <scope>NUCLEOTIDE SEQUENCE</scope>
    <source>
        <strain evidence="3">CBS 269.34</strain>
    </source>
</reference>
<feature type="compositionally biased region" description="Polar residues" evidence="1">
    <location>
        <begin position="82"/>
        <end position="98"/>
    </location>
</feature>
<feature type="compositionally biased region" description="Basic and acidic residues" evidence="1">
    <location>
        <begin position="340"/>
        <end position="351"/>
    </location>
</feature>
<gene>
    <name evidence="3" type="ORF">BU16DRAFT_165431</name>
</gene>
<feature type="region of interest" description="Disordered" evidence="1">
    <location>
        <begin position="819"/>
        <end position="843"/>
    </location>
</feature>
<dbReference type="InterPro" id="IPR003593">
    <property type="entry name" value="AAA+_ATPase"/>
</dbReference>
<dbReference type="InterPro" id="IPR003959">
    <property type="entry name" value="ATPase_AAA_core"/>
</dbReference>
<feature type="region of interest" description="Disordered" evidence="1">
    <location>
        <begin position="1247"/>
        <end position="1272"/>
    </location>
</feature>
<feature type="region of interest" description="Disordered" evidence="1">
    <location>
        <begin position="623"/>
        <end position="701"/>
    </location>
</feature>
<dbReference type="PANTHER" id="PTHR23389:SF21">
    <property type="entry name" value="ATPASE FAMILY AAA DOMAIN-CONTAINING PROTEIN 5"/>
    <property type="match status" value="1"/>
</dbReference>
<feature type="region of interest" description="Disordered" evidence="1">
    <location>
        <begin position="336"/>
        <end position="446"/>
    </location>
</feature>
<protein>
    <recommendedName>
        <fullName evidence="2">AAA+ ATPase domain-containing protein</fullName>
    </recommendedName>
</protein>
<dbReference type="SMART" id="SM00382">
    <property type="entry name" value="AAA"/>
    <property type="match status" value="1"/>
</dbReference>
<sequence>MALAEVQSAMNFGEHKTLHPFFSKTKRIPSPEKNEQRIEPEQTAFAPETEQTHEGEPNNIDAPPGNKKKRGRKSSKPKESGCNGSVKSKQASLESFTQRPKIVSSEKEPGISNASGDNKPTITASVAGYEPSLVEDPNADRRKRRKTASPPPKAIHLSEPSAVGLEPNAHDITEPSLPPWHEQLIAEATKSDTVLVETSSPRYEPPRLLPRQEEAVPNTPKIVDDDAVIPSSPPLPSAQPLDIPRTLDIETTPGGEKENESEKEARPKAISPKKKQLRINSKGRFSSPVSKDTKEATGPKRPLRRKAARKSQQTTATILKYGADLESRISFGNKINQILDSKKGGENESPKPKANPRKPKGSPKPTHPFFLGQALEKKEEQTPIKEPTQQALLQPPKTPRRSAVTPGKLRAEAQANRSPSKTVAFGPIPGESKVTKYPGQVDAPWPSKLTSHVRGLEGGEKEGVLWSQSIDSGSESFPRVRKLKSALAAVSNDENILLRASQHQSQRSDDSSAEREHLEAFRVPERLLTTGVDVAKMVCQELHTQILGPGREDAAAQKVHPALMALFSSIENTLTPFDKGECEPLAWTQKYAPTTAAEVLSPGKEAGVIRDWLKSLTVSSVEVSGKLKTRPDSKQKVPKKKRKKDLDDFIVSEGDDSNNEDMDELTDPEDATASNSRLGMRRSVVRAGRHDNSDDPRSKRKNAIILSGPHGCGKTATVYAVAKELGFEVFELNPGTRRSGKDILDKVGDMSENHLVNHKSGEHKLAPIPTEVVDPEQDRMAEALQKDLESGRQGTMTSFFMPKAQVKTQAKPKVKPIATKAPKSTKASANIQSTISKPQNQSQNQKQSLILLEEVDILFKEDESFWATVIKLATQSKRPIIMTCSNESLVALQALPLHAILRLYPPPVDLAADYLLLLAAKEGHLLERKAASDLYRSKDHDLRASITELDFWCQMSVGDRKGGLEWIYQRWPPGKEFDEHGRILRVASKGTYQSGMGWLSHDVIQSNDCLAFDKEEELLTEAWGMWGISPECWAHPPLDVQPMPSGSAVRRNIKTLQQLEGLLECVSAADIYCRVGLPFNDMDPMDPTQPLMPRNGALNFTDVHTLLQADPLEDPTAFAEKLYVRTHLAAQRAAASYSLSYFEDIRTTYYSDPSALETYTGAILAHKASARTTNDLTRWDFAEALDPLAVPPTNALTHAMPSSLIASSFDREFRVIVEDLAPYARSIVKHEQKLEIARVRMSNLLSEGGRAKRQRMSRASRSALEGGKREEKRRERWFTKELNMELVMATGGKSWAGMGTEVESLASESRRSGSVRTIISEDEE</sequence>
<dbReference type="GO" id="GO:0005634">
    <property type="term" value="C:nucleus"/>
    <property type="evidence" value="ECO:0007669"/>
    <property type="project" value="TreeGrafter"/>
</dbReference>
<dbReference type="OrthoDB" id="9996895at2759"/>
<dbReference type="InterPro" id="IPR027417">
    <property type="entry name" value="P-loop_NTPase"/>
</dbReference>
<feature type="compositionally biased region" description="Acidic residues" evidence="1">
    <location>
        <begin position="648"/>
        <end position="670"/>
    </location>
</feature>
<feature type="compositionally biased region" description="Polar residues" evidence="1">
    <location>
        <begin position="112"/>
        <end position="124"/>
    </location>
</feature>
<accession>A0A6A6QCQ3</accession>
<dbReference type="GO" id="GO:0016887">
    <property type="term" value="F:ATP hydrolysis activity"/>
    <property type="evidence" value="ECO:0007669"/>
    <property type="project" value="InterPro"/>
</dbReference>
<evidence type="ECO:0000313" key="4">
    <source>
        <dbReference type="Proteomes" id="UP000799750"/>
    </source>
</evidence>
<dbReference type="Gene3D" id="3.40.50.300">
    <property type="entry name" value="P-loop containing nucleotide triphosphate hydrolases"/>
    <property type="match status" value="1"/>
</dbReference>
<evidence type="ECO:0000256" key="1">
    <source>
        <dbReference type="SAM" id="MobiDB-lite"/>
    </source>
</evidence>
<feature type="region of interest" description="Disordered" evidence="1">
    <location>
        <begin position="1298"/>
        <end position="1324"/>
    </location>
</feature>
<organism evidence="3 4">
    <name type="scientific">Lophium mytilinum</name>
    <dbReference type="NCBI Taxonomy" id="390894"/>
    <lineage>
        <taxon>Eukaryota</taxon>
        <taxon>Fungi</taxon>
        <taxon>Dikarya</taxon>
        <taxon>Ascomycota</taxon>
        <taxon>Pezizomycotina</taxon>
        <taxon>Dothideomycetes</taxon>
        <taxon>Pleosporomycetidae</taxon>
        <taxon>Mytilinidiales</taxon>
        <taxon>Mytilinidiaceae</taxon>
        <taxon>Lophium</taxon>
    </lineage>
</organism>
<feature type="compositionally biased region" description="Basic and acidic residues" evidence="1">
    <location>
        <begin position="688"/>
        <end position="697"/>
    </location>
</feature>
<dbReference type="EMBL" id="MU004198">
    <property type="protein sequence ID" value="KAF2489844.1"/>
    <property type="molecule type" value="Genomic_DNA"/>
</dbReference>
<feature type="compositionally biased region" description="Basic and acidic residues" evidence="1">
    <location>
        <begin position="255"/>
        <end position="267"/>
    </location>
</feature>
<evidence type="ECO:0000259" key="2">
    <source>
        <dbReference type="SMART" id="SM00382"/>
    </source>
</evidence>
<dbReference type="Proteomes" id="UP000799750">
    <property type="component" value="Unassembled WGS sequence"/>
</dbReference>
<feature type="region of interest" description="Disordered" evidence="1">
    <location>
        <begin position="1"/>
        <end position="176"/>
    </location>
</feature>
<feature type="compositionally biased region" description="Basic and acidic residues" evidence="1">
    <location>
        <begin position="29"/>
        <end position="40"/>
    </location>
</feature>
<dbReference type="GO" id="GO:0005524">
    <property type="term" value="F:ATP binding"/>
    <property type="evidence" value="ECO:0007669"/>
    <property type="project" value="InterPro"/>
</dbReference>
<feature type="region of interest" description="Disordered" evidence="1">
    <location>
        <begin position="191"/>
        <end position="315"/>
    </location>
</feature>
<feature type="domain" description="AAA+ ATPase" evidence="2">
    <location>
        <begin position="700"/>
        <end position="905"/>
    </location>
</feature>
<proteinExistence type="predicted"/>
<dbReference type="Pfam" id="PF00004">
    <property type="entry name" value="AAA"/>
    <property type="match status" value="1"/>
</dbReference>
<dbReference type="GO" id="GO:0003677">
    <property type="term" value="F:DNA binding"/>
    <property type="evidence" value="ECO:0007669"/>
    <property type="project" value="TreeGrafter"/>
</dbReference>
<evidence type="ECO:0000313" key="3">
    <source>
        <dbReference type="EMBL" id="KAF2489844.1"/>
    </source>
</evidence>
<keyword evidence="4" id="KW-1185">Reference proteome</keyword>
<name>A0A6A6QCQ3_9PEZI</name>
<feature type="compositionally biased region" description="Basic residues" evidence="1">
    <location>
        <begin position="66"/>
        <end position="75"/>
    </location>
</feature>